<feature type="region of interest" description="Disordered" evidence="3">
    <location>
        <begin position="561"/>
        <end position="594"/>
    </location>
</feature>
<sequence>MHDVANWLVWGTGEKGATINEQFANLLRKSLNESSKRLQEQGQPEMHFDGVKLQQSSANSTLRDFHVRPNRSPGNHLSISGKVYIENKTALLNENQPKINLLVTIYGQQIDNLNKEEETKKPLTIEHPRNYGIIIDEMNGEAEVRLAQIAGELFIIACFSGRPDVKLKILEPTAEKAMENFVIEFARKCILGAVLNFSLGELLYPDEESTARPQRFPLAEGEIASSEHLRETHFLHIHLMELRELQDGLLNSSNERPFVCIELDEPSSERFLSPKGHLDAHSGNYWFWHDGEANFELAIAPTGGELLFELFTETPSSPNEKELDLPPTAIYGTFLRRFLGMAILKVSELRRIIARQPLSSPVHLTLQGKGHEEKEGKNIKSVDQKRGLLLFQLPGVECIGSMKMCHVGERGGGTFGGESGNIIQHYNMRATTATSDEESLMPKQSFDTANAWNSPERQLIEEEQKQQPQNIYNLQIRKTISDSNALLFKYEQNGTNNRKQINNQSPPQHQNISDNQKRKPSKEVNDQQNANDAYDHLFNGMRAPNAAATAATHPAMEIFRLPAEKETSVTEDADELRRRAKDRERQARGRKERRNFFEQIRARLSGPLRLFPGRQSQRAKSLDDYEQHLEEAAVSMPQSRDQSQQRKASGGGLHEEHIRQQRLIQSAGPSSMATSTANLISSSSRHHNVMSRSHSQSQLVLELIGPEEEGPKYYSIPAEISNEPAVVKLMQSGKKLHILNSHILVASKSRGRVICSVCNKRIGGNFSTRQAYQCRDCRIICHKNCHQQIDWKCENSTSISNLLVEEVDWAEFLRHHQLREFISVGNL</sequence>
<feature type="region of interest" description="Disordered" evidence="3">
    <location>
        <begin position="632"/>
        <end position="655"/>
    </location>
</feature>
<dbReference type="AlphaFoldDB" id="A0A915MAQ6"/>
<evidence type="ECO:0000313" key="6">
    <source>
        <dbReference type="WBParaSite" id="scaffold34878_cov239.g21936"/>
    </source>
</evidence>
<dbReference type="WBParaSite" id="scaffold34878_cov239.g21936">
    <property type="protein sequence ID" value="scaffold34878_cov239.g21936"/>
    <property type="gene ID" value="scaffold34878_cov239.g21936"/>
</dbReference>
<evidence type="ECO:0000256" key="1">
    <source>
        <dbReference type="ARBA" id="ARBA00022723"/>
    </source>
</evidence>
<feature type="compositionally biased region" description="Basic and acidic residues" evidence="3">
    <location>
        <begin position="515"/>
        <end position="525"/>
    </location>
</feature>
<dbReference type="PROSITE" id="PS50081">
    <property type="entry name" value="ZF_DAG_PE_2"/>
    <property type="match status" value="1"/>
</dbReference>
<dbReference type="Gene3D" id="3.30.60.20">
    <property type="match status" value="1"/>
</dbReference>
<protein>
    <submittedName>
        <fullName evidence="6">Phorbol-ester/DAG-type domain-containing protein</fullName>
    </submittedName>
</protein>
<evidence type="ECO:0000259" key="4">
    <source>
        <dbReference type="PROSITE" id="PS50081"/>
    </source>
</evidence>
<organism evidence="5 6">
    <name type="scientific">Meloidogyne javanica</name>
    <name type="common">Root-knot nematode worm</name>
    <dbReference type="NCBI Taxonomy" id="6303"/>
    <lineage>
        <taxon>Eukaryota</taxon>
        <taxon>Metazoa</taxon>
        <taxon>Ecdysozoa</taxon>
        <taxon>Nematoda</taxon>
        <taxon>Chromadorea</taxon>
        <taxon>Rhabditida</taxon>
        <taxon>Tylenchina</taxon>
        <taxon>Tylenchomorpha</taxon>
        <taxon>Tylenchoidea</taxon>
        <taxon>Meloidogynidae</taxon>
        <taxon>Meloidogyninae</taxon>
        <taxon>Meloidogyne</taxon>
        <taxon>Meloidogyne incognita group</taxon>
    </lineage>
</organism>
<keyword evidence="1" id="KW-0479">Metal-binding</keyword>
<feature type="compositionally biased region" description="Polar residues" evidence="3">
    <location>
        <begin position="496"/>
        <end position="514"/>
    </location>
</feature>
<dbReference type="GO" id="GO:0046872">
    <property type="term" value="F:metal ion binding"/>
    <property type="evidence" value="ECO:0007669"/>
    <property type="project" value="UniProtKB-KW"/>
</dbReference>
<dbReference type="InterPro" id="IPR002219">
    <property type="entry name" value="PKC_DAG/PE"/>
</dbReference>
<dbReference type="InterPro" id="IPR039934">
    <property type="entry name" value="C2CD2/C2CD2L"/>
</dbReference>
<dbReference type="SUPFAM" id="SSF57889">
    <property type="entry name" value="Cysteine-rich domain"/>
    <property type="match status" value="1"/>
</dbReference>
<dbReference type="PANTHER" id="PTHR21119">
    <property type="entry name" value="C2 DOMAIN-CONTAINING PROTEIN"/>
    <property type="match status" value="1"/>
</dbReference>
<feature type="region of interest" description="Disordered" evidence="3">
    <location>
        <begin position="496"/>
        <end position="527"/>
    </location>
</feature>
<dbReference type="SMART" id="SM00109">
    <property type="entry name" value="C1"/>
    <property type="match status" value="1"/>
</dbReference>
<keyword evidence="2" id="KW-0862">Zinc</keyword>
<evidence type="ECO:0000313" key="5">
    <source>
        <dbReference type="Proteomes" id="UP000887561"/>
    </source>
</evidence>
<accession>A0A915MAQ6</accession>
<evidence type="ECO:0000256" key="3">
    <source>
        <dbReference type="SAM" id="MobiDB-lite"/>
    </source>
</evidence>
<dbReference type="InterPro" id="IPR046349">
    <property type="entry name" value="C1-like_sf"/>
</dbReference>
<dbReference type="Pfam" id="PF00130">
    <property type="entry name" value="C1_1"/>
    <property type="match status" value="1"/>
</dbReference>
<keyword evidence="5" id="KW-1185">Reference proteome</keyword>
<dbReference type="Proteomes" id="UP000887561">
    <property type="component" value="Unplaced"/>
</dbReference>
<reference evidence="6" key="1">
    <citation type="submission" date="2022-11" db="UniProtKB">
        <authorList>
            <consortium name="WormBaseParasite"/>
        </authorList>
    </citation>
    <scope>IDENTIFICATION</scope>
</reference>
<name>A0A915MAQ6_MELJA</name>
<proteinExistence type="predicted"/>
<feature type="compositionally biased region" description="Polar residues" evidence="3">
    <location>
        <begin position="636"/>
        <end position="647"/>
    </location>
</feature>
<feature type="domain" description="Phorbol-ester/DAG-type" evidence="4">
    <location>
        <begin position="741"/>
        <end position="793"/>
    </location>
</feature>
<dbReference type="PANTHER" id="PTHR21119:SF5">
    <property type="entry name" value="C2 DOMAIN-CONTAINING PROTEIN"/>
    <property type="match status" value="1"/>
</dbReference>
<feature type="compositionally biased region" description="Basic and acidic residues" evidence="3">
    <location>
        <begin position="575"/>
        <end position="589"/>
    </location>
</feature>
<evidence type="ECO:0000256" key="2">
    <source>
        <dbReference type="ARBA" id="ARBA00022833"/>
    </source>
</evidence>